<evidence type="ECO:0000256" key="13">
    <source>
        <dbReference type="PROSITE-ProRule" id="PRU00124"/>
    </source>
</evidence>
<evidence type="ECO:0000256" key="11">
    <source>
        <dbReference type="ARBA" id="ARBA00052079"/>
    </source>
</evidence>
<evidence type="ECO:0000256" key="3">
    <source>
        <dbReference type="ARBA" id="ARBA00022670"/>
    </source>
</evidence>
<dbReference type="PANTHER" id="PTHR24252:SF7">
    <property type="entry name" value="HYALIN"/>
    <property type="match status" value="1"/>
</dbReference>
<evidence type="ECO:0000256" key="12">
    <source>
        <dbReference type="ARBA" id="ARBA00066707"/>
    </source>
</evidence>
<dbReference type="Gene3D" id="4.10.400.10">
    <property type="entry name" value="Low-density Lipoprotein Receptor"/>
    <property type="match status" value="1"/>
</dbReference>
<gene>
    <name evidence="18" type="ORF">LARSCL_LOCUS3081</name>
</gene>
<dbReference type="SUPFAM" id="SSF50494">
    <property type="entry name" value="Trypsin-like serine proteases"/>
    <property type="match status" value="1"/>
</dbReference>
<keyword evidence="19" id="KW-1185">Reference proteome</keyword>
<dbReference type="GO" id="GO:0004252">
    <property type="term" value="F:serine-type endopeptidase activity"/>
    <property type="evidence" value="ECO:0007669"/>
    <property type="project" value="InterPro"/>
</dbReference>
<dbReference type="Gene3D" id="2.60.120.290">
    <property type="entry name" value="Spermadhesin, CUB domain"/>
    <property type="match status" value="1"/>
</dbReference>
<reference evidence="18 19" key="1">
    <citation type="submission" date="2024-04" db="EMBL/GenBank/DDBJ databases">
        <authorList>
            <person name="Rising A."/>
            <person name="Reimegard J."/>
            <person name="Sonavane S."/>
            <person name="Akerstrom W."/>
            <person name="Nylinder S."/>
            <person name="Hedman E."/>
            <person name="Kallberg Y."/>
        </authorList>
    </citation>
    <scope>NUCLEOTIDE SEQUENCE [LARGE SCALE GENOMIC DNA]</scope>
</reference>
<comment type="caution">
    <text evidence="13">Lacks conserved residue(s) required for the propagation of feature annotation.</text>
</comment>
<dbReference type="PROSITE" id="PS00135">
    <property type="entry name" value="TRYPSIN_SER"/>
    <property type="match status" value="1"/>
</dbReference>
<evidence type="ECO:0000259" key="16">
    <source>
        <dbReference type="PROSITE" id="PS01180"/>
    </source>
</evidence>
<evidence type="ECO:0000256" key="6">
    <source>
        <dbReference type="ARBA" id="ARBA00022801"/>
    </source>
</evidence>
<evidence type="ECO:0000313" key="18">
    <source>
        <dbReference type="EMBL" id="CAL1266408.1"/>
    </source>
</evidence>
<dbReference type="InterPro" id="IPR002172">
    <property type="entry name" value="LDrepeatLR_classA_rpt"/>
</dbReference>
<dbReference type="PROSITE" id="PS50240">
    <property type="entry name" value="TRYPSIN_DOM"/>
    <property type="match status" value="1"/>
</dbReference>
<keyword evidence="5" id="KW-0430">Lectin</keyword>
<evidence type="ECO:0000256" key="2">
    <source>
        <dbReference type="ARBA" id="ARBA00022659"/>
    </source>
</evidence>
<dbReference type="PROSITE" id="PS00134">
    <property type="entry name" value="TRYPSIN_HIS"/>
    <property type="match status" value="1"/>
</dbReference>
<dbReference type="Pfam" id="PF00431">
    <property type="entry name" value="CUB"/>
    <property type="match status" value="1"/>
</dbReference>
<evidence type="ECO:0000256" key="10">
    <source>
        <dbReference type="ARBA" id="ARBA00023157"/>
    </source>
</evidence>
<dbReference type="InterPro" id="IPR000859">
    <property type="entry name" value="CUB_dom"/>
</dbReference>
<evidence type="ECO:0000256" key="15">
    <source>
        <dbReference type="SAM" id="SignalP"/>
    </source>
</evidence>
<dbReference type="EC" id="3.4.21.84" evidence="12"/>
<feature type="domain" description="Peptidase S1" evidence="17">
    <location>
        <begin position="214"/>
        <end position="462"/>
    </location>
</feature>
<evidence type="ECO:0000313" key="19">
    <source>
        <dbReference type="Proteomes" id="UP001497382"/>
    </source>
</evidence>
<dbReference type="AlphaFoldDB" id="A0AAV1Z519"/>
<dbReference type="SMART" id="SM00042">
    <property type="entry name" value="CUB"/>
    <property type="match status" value="1"/>
</dbReference>
<organism evidence="18 19">
    <name type="scientific">Larinioides sclopetarius</name>
    <dbReference type="NCBI Taxonomy" id="280406"/>
    <lineage>
        <taxon>Eukaryota</taxon>
        <taxon>Metazoa</taxon>
        <taxon>Ecdysozoa</taxon>
        <taxon>Arthropoda</taxon>
        <taxon>Chelicerata</taxon>
        <taxon>Arachnida</taxon>
        <taxon>Araneae</taxon>
        <taxon>Araneomorphae</taxon>
        <taxon>Entelegynae</taxon>
        <taxon>Araneoidea</taxon>
        <taxon>Araneidae</taxon>
        <taxon>Larinioides</taxon>
    </lineage>
</organism>
<dbReference type="PROSITE" id="PS50068">
    <property type="entry name" value="LDLRA_2"/>
    <property type="match status" value="1"/>
</dbReference>
<keyword evidence="1" id="KW-0245">EGF-like domain</keyword>
<evidence type="ECO:0000256" key="8">
    <source>
        <dbReference type="ARBA" id="ARBA00022825"/>
    </source>
</evidence>
<dbReference type="InterPro" id="IPR009003">
    <property type="entry name" value="Peptidase_S1_PA"/>
</dbReference>
<dbReference type="InterPro" id="IPR043504">
    <property type="entry name" value="Peptidase_S1_PA_chymotrypsin"/>
</dbReference>
<keyword evidence="8 14" id="KW-0720">Serine protease</keyword>
<protein>
    <recommendedName>
        <fullName evidence="12">limulus clotting factor C</fullName>
        <ecNumber evidence="12">3.4.21.84</ecNumber>
    </recommendedName>
</protein>
<feature type="domain" description="CUB" evidence="16">
    <location>
        <begin position="33"/>
        <end position="149"/>
    </location>
</feature>
<dbReference type="Pfam" id="PF00089">
    <property type="entry name" value="Trypsin"/>
    <property type="match status" value="1"/>
</dbReference>
<sequence>MKSISMLISIFFLSAISFVLSKNITETNSTIACGAARPLVVTEKLGYISSPGFDNFHYYPAQKNCSWILKAAPGKVFMLQKMFFSLNMDCETDFLYIYEGAPPNQKKIGQYCGYFIPLVHKSKSSVIYLSFVSGRTPRDVGFKFYFQQVDPTVICDDAYVTCRHRTKCVSQDKKCDGVDDCGDGTDEEKCEQKNATSNACGIPAVKPVLDGFRIVGGKDAVPGSWPWQVSLRLIANIPNSHHCGGVLINNQWVLTAGHCFKKGNLEVKNWSVLLGKHFRLVPEETEQLRYMESIHLHPKYNINETRLSIPWLQRKQHDLALVKLNAPVAITKYISPVCLPPANYTIPVGTICYVTGWGDTYGTGFELELKQAPVPIVSLEQCRKWHRFLDVAPTMVCAGHADGGHDSCQGDSGGPLVYTDDKNVWHVAGIVSTGGSICADKESPGIYTLVPYYVDWIERTIKANS</sequence>
<dbReference type="Pfam" id="PF00057">
    <property type="entry name" value="Ldl_recept_a"/>
    <property type="match status" value="1"/>
</dbReference>
<keyword evidence="6 14" id="KW-0378">Hydrolase</keyword>
<dbReference type="CDD" id="cd00041">
    <property type="entry name" value="CUB"/>
    <property type="match status" value="1"/>
</dbReference>
<evidence type="ECO:0000259" key="17">
    <source>
        <dbReference type="PROSITE" id="PS50240"/>
    </source>
</evidence>
<dbReference type="GO" id="GO:0042381">
    <property type="term" value="P:hemolymph coagulation"/>
    <property type="evidence" value="ECO:0007669"/>
    <property type="project" value="UniProtKB-KW"/>
</dbReference>
<evidence type="ECO:0000256" key="7">
    <source>
        <dbReference type="ARBA" id="ARBA00022820"/>
    </source>
</evidence>
<dbReference type="SUPFAM" id="SSF49854">
    <property type="entry name" value="Spermadhesin, CUB domain"/>
    <property type="match status" value="1"/>
</dbReference>
<dbReference type="InterPro" id="IPR035914">
    <property type="entry name" value="Sperma_CUB_dom_sf"/>
</dbReference>
<dbReference type="GO" id="GO:0007155">
    <property type="term" value="P:cell adhesion"/>
    <property type="evidence" value="ECO:0007669"/>
    <property type="project" value="UniProtKB-KW"/>
</dbReference>
<dbReference type="PRINTS" id="PR00722">
    <property type="entry name" value="CHYMOTRYPSIN"/>
</dbReference>
<dbReference type="InterPro" id="IPR036055">
    <property type="entry name" value="LDL_receptor-like_sf"/>
</dbReference>
<dbReference type="InterPro" id="IPR023415">
    <property type="entry name" value="LDLR_class-A_CS"/>
</dbReference>
<comment type="caution">
    <text evidence="18">The sequence shown here is derived from an EMBL/GenBank/DDBJ whole genome shotgun (WGS) entry which is preliminary data.</text>
</comment>
<dbReference type="GO" id="GO:0030246">
    <property type="term" value="F:carbohydrate binding"/>
    <property type="evidence" value="ECO:0007669"/>
    <property type="project" value="UniProtKB-KW"/>
</dbReference>
<dbReference type="CDD" id="cd00112">
    <property type="entry name" value="LDLa"/>
    <property type="match status" value="1"/>
</dbReference>
<accession>A0AAV1Z519</accession>
<dbReference type="PROSITE" id="PS01209">
    <property type="entry name" value="LDLRA_1"/>
    <property type="match status" value="1"/>
</dbReference>
<name>A0AAV1Z519_9ARAC</name>
<dbReference type="PROSITE" id="PS01180">
    <property type="entry name" value="CUB"/>
    <property type="match status" value="1"/>
</dbReference>
<dbReference type="GO" id="GO:0006508">
    <property type="term" value="P:proteolysis"/>
    <property type="evidence" value="ECO:0007669"/>
    <property type="project" value="UniProtKB-KW"/>
</dbReference>
<keyword evidence="3 14" id="KW-0645">Protease</keyword>
<evidence type="ECO:0000256" key="5">
    <source>
        <dbReference type="ARBA" id="ARBA00022734"/>
    </source>
</evidence>
<dbReference type="Proteomes" id="UP001497382">
    <property type="component" value="Unassembled WGS sequence"/>
</dbReference>
<feature type="signal peptide" evidence="15">
    <location>
        <begin position="1"/>
        <end position="21"/>
    </location>
</feature>
<dbReference type="Gene3D" id="2.40.10.10">
    <property type="entry name" value="Trypsin-like serine proteases"/>
    <property type="match status" value="1"/>
</dbReference>
<dbReference type="InterPro" id="IPR018114">
    <property type="entry name" value="TRYPSIN_HIS"/>
</dbReference>
<dbReference type="SMART" id="SM00192">
    <property type="entry name" value="LDLa"/>
    <property type="match status" value="1"/>
</dbReference>
<dbReference type="SMART" id="SM00020">
    <property type="entry name" value="Tryp_SPc"/>
    <property type="match status" value="1"/>
</dbReference>
<keyword evidence="4 15" id="KW-0732">Signal</keyword>
<evidence type="ECO:0000256" key="14">
    <source>
        <dbReference type="RuleBase" id="RU363034"/>
    </source>
</evidence>
<keyword evidence="10 13" id="KW-1015">Disulfide bond</keyword>
<comment type="catalytic activity">
    <reaction evidence="11">
        <text>Selective cleavage of 103-Arg-|-Ser-104 and 124-Ile-|-Ile-125 bonds in Limulus clotting factor B to form activated factor B. Cleavage of -Pro-Arg-|-Xaa- bonds in synthetic substrates.</text>
        <dbReference type="EC" id="3.4.21.84"/>
    </reaction>
</comment>
<keyword evidence="7" id="KW-0353">Hemolymph clotting</keyword>
<dbReference type="InterPro" id="IPR033116">
    <property type="entry name" value="TRYPSIN_SER"/>
</dbReference>
<dbReference type="SUPFAM" id="SSF57424">
    <property type="entry name" value="LDL receptor-like module"/>
    <property type="match status" value="1"/>
</dbReference>
<feature type="chain" id="PRO_5043751941" description="limulus clotting factor C" evidence="15">
    <location>
        <begin position="22"/>
        <end position="465"/>
    </location>
</feature>
<feature type="disulfide bond" evidence="13">
    <location>
        <begin position="175"/>
        <end position="190"/>
    </location>
</feature>
<dbReference type="CDD" id="cd00190">
    <property type="entry name" value="Tryp_SPc"/>
    <property type="match status" value="1"/>
</dbReference>
<dbReference type="EMBL" id="CAXIEN010000023">
    <property type="protein sequence ID" value="CAL1266408.1"/>
    <property type="molecule type" value="Genomic_DNA"/>
</dbReference>
<dbReference type="InterPro" id="IPR001254">
    <property type="entry name" value="Trypsin_dom"/>
</dbReference>
<evidence type="ECO:0000256" key="9">
    <source>
        <dbReference type="ARBA" id="ARBA00022889"/>
    </source>
</evidence>
<dbReference type="FunFam" id="2.40.10.10:FF:000120">
    <property type="entry name" value="Putative serine protease"/>
    <property type="match status" value="1"/>
</dbReference>
<evidence type="ECO:0000256" key="1">
    <source>
        <dbReference type="ARBA" id="ARBA00022536"/>
    </source>
</evidence>
<dbReference type="InterPro" id="IPR001314">
    <property type="entry name" value="Peptidase_S1A"/>
</dbReference>
<proteinExistence type="predicted"/>
<keyword evidence="9" id="KW-0130">Cell adhesion</keyword>
<dbReference type="PANTHER" id="PTHR24252">
    <property type="entry name" value="ACROSIN-RELATED"/>
    <property type="match status" value="1"/>
</dbReference>
<keyword evidence="2" id="KW-0768">Sushi</keyword>
<evidence type="ECO:0000256" key="4">
    <source>
        <dbReference type="ARBA" id="ARBA00022729"/>
    </source>
</evidence>